<feature type="chain" id="PRO_5009533464" description="Peptidase M28 domain-containing protein" evidence="3">
    <location>
        <begin position="32"/>
        <end position="331"/>
    </location>
</feature>
<proteinExistence type="predicted"/>
<dbReference type="GO" id="GO:0016603">
    <property type="term" value="F:glutaminyl-peptide cyclotransferase activity"/>
    <property type="evidence" value="ECO:0007669"/>
    <property type="project" value="TreeGrafter"/>
</dbReference>
<gene>
    <name evidence="5" type="ORF">A2008_13080</name>
</gene>
<dbReference type="PANTHER" id="PTHR12283">
    <property type="entry name" value="GLUTAMINYL-PEPTIDE CYCLOTRANSFERASE"/>
    <property type="match status" value="1"/>
</dbReference>
<dbReference type="PROSITE" id="PS51257">
    <property type="entry name" value="PROKAR_LIPOPROTEIN"/>
    <property type="match status" value="1"/>
</dbReference>
<dbReference type="GO" id="GO:0008270">
    <property type="term" value="F:zinc ion binding"/>
    <property type="evidence" value="ECO:0007669"/>
    <property type="project" value="TreeGrafter"/>
</dbReference>
<dbReference type="STRING" id="1817813.A2008_13080"/>
<dbReference type="SUPFAM" id="SSF53187">
    <property type="entry name" value="Zn-dependent exopeptidases"/>
    <property type="match status" value="1"/>
</dbReference>
<protein>
    <recommendedName>
        <fullName evidence="4">Peptidase M28 domain-containing protein</fullName>
    </recommendedName>
</protein>
<evidence type="ECO:0000256" key="1">
    <source>
        <dbReference type="ARBA" id="ARBA00022679"/>
    </source>
</evidence>
<dbReference type="AlphaFoldDB" id="A0A1F7WKL4"/>
<name>A0A1F7WKL4_9BACT</name>
<keyword evidence="3" id="KW-0732">Signal</keyword>
<dbReference type="PANTHER" id="PTHR12283:SF6">
    <property type="entry name" value="GLUTAMINYL-PEPTIDE CYCLOTRANSFERASE-RELATED"/>
    <property type="match status" value="1"/>
</dbReference>
<keyword evidence="1" id="KW-0808">Transferase</keyword>
<comment type="caution">
    <text evidence="5">The sequence shown here is derived from an EMBL/GenBank/DDBJ whole genome shotgun (WGS) entry which is preliminary data.</text>
</comment>
<organism evidence="5 6">
    <name type="scientific">Candidatus Wallbacteria bacterium GWC2_49_35</name>
    <dbReference type="NCBI Taxonomy" id="1817813"/>
    <lineage>
        <taxon>Bacteria</taxon>
        <taxon>Candidatus Walliibacteriota</taxon>
    </lineage>
</organism>
<dbReference type="EMBL" id="MGFH01000170">
    <property type="protein sequence ID" value="OGM03361.1"/>
    <property type="molecule type" value="Genomic_DNA"/>
</dbReference>
<evidence type="ECO:0000313" key="6">
    <source>
        <dbReference type="Proteomes" id="UP000178735"/>
    </source>
</evidence>
<dbReference type="InterPro" id="IPR040234">
    <property type="entry name" value="QC/QCL"/>
</dbReference>
<evidence type="ECO:0000313" key="5">
    <source>
        <dbReference type="EMBL" id="OGM03361.1"/>
    </source>
</evidence>
<evidence type="ECO:0000256" key="2">
    <source>
        <dbReference type="ARBA" id="ARBA00023315"/>
    </source>
</evidence>
<dbReference type="Proteomes" id="UP000178735">
    <property type="component" value="Unassembled WGS sequence"/>
</dbReference>
<evidence type="ECO:0000259" key="4">
    <source>
        <dbReference type="Pfam" id="PF04389"/>
    </source>
</evidence>
<dbReference type="Gene3D" id="3.40.630.10">
    <property type="entry name" value="Zn peptidases"/>
    <property type="match status" value="1"/>
</dbReference>
<reference evidence="5 6" key="1">
    <citation type="journal article" date="2016" name="Nat. Commun.">
        <title>Thousands of microbial genomes shed light on interconnected biogeochemical processes in an aquifer system.</title>
        <authorList>
            <person name="Anantharaman K."/>
            <person name="Brown C.T."/>
            <person name="Hug L.A."/>
            <person name="Sharon I."/>
            <person name="Castelle C.J."/>
            <person name="Probst A.J."/>
            <person name="Thomas B.C."/>
            <person name="Singh A."/>
            <person name="Wilkins M.J."/>
            <person name="Karaoz U."/>
            <person name="Brodie E.L."/>
            <person name="Williams K.H."/>
            <person name="Hubbard S.S."/>
            <person name="Banfield J.F."/>
        </authorList>
    </citation>
    <scope>NUCLEOTIDE SEQUENCE [LARGE SCALE GENOMIC DNA]</scope>
</reference>
<feature type="signal peptide" evidence="3">
    <location>
        <begin position="1"/>
        <end position="31"/>
    </location>
</feature>
<evidence type="ECO:0000256" key="3">
    <source>
        <dbReference type="SAM" id="SignalP"/>
    </source>
</evidence>
<feature type="domain" description="Peptidase M28" evidence="4">
    <location>
        <begin position="118"/>
        <end position="327"/>
    </location>
</feature>
<dbReference type="InterPro" id="IPR007484">
    <property type="entry name" value="Peptidase_M28"/>
</dbReference>
<sequence>MTAEVVKNLKSAVCFLMAASCLSFIISCADAGESGTPADAGDKAEPSSTAEVALEFSGANALTFVYEQLAMGPRTSKDARQIKLRDRLAEKLKALGFTVEIQPLAGTGGMGAGVNFYNVIATLDSPVNTKYRIFGAHYDTIPIAPNDPDISKRGTPIDGANDGASGVAVLMELARVVSAKKAALKHSIKLIFFDGEDFYTGTDNMFYGSRYFAGKLSKADIATIEYFILLDMIGDADLNIYQDINSLNAYPALTTKIFAAAERLGLKGFYASPKYQIIDDHIPFINAGVPSAVLIDFDFPYWHTISDTGDKVSAASLEQCGKLVEYLVFEN</sequence>
<keyword evidence="2" id="KW-0012">Acyltransferase</keyword>
<accession>A0A1F7WKL4</accession>
<dbReference type="Pfam" id="PF04389">
    <property type="entry name" value="Peptidase_M28"/>
    <property type="match status" value="1"/>
</dbReference>